<keyword evidence="2" id="KW-1185">Reference proteome</keyword>
<dbReference type="EMBL" id="CP139779">
    <property type="protein sequence ID" value="WQB71973.1"/>
    <property type="molecule type" value="Genomic_DNA"/>
</dbReference>
<evidence type="ECO:0000313" key="2">
    <source>
        <dbReference type="Proteomes" id="UP001324533"/>
    </source>
</evidence>
<sequence length="62" mass="7084">MDEFADYEEALTTEETLKRMISDLAFSIHTPEAIELALLIHLIELDDPRIPRLMTAVTGVKR</sequence>
<dbReference type="RefSeq" id="WP_322412084.1">
    <property type="nucleotide sequence ID" value="NZ_CP139779.1"/>
</dbReference>
<name>A0ABZ0VGA5_9MICO</name>
<organism evidence="1 2">
    <name type="scientific">Microbacterium invictum</name>
    <dbReference type="NCBI Taxonomy" id="515415"/>
    <lineage>
        <taxon>Bacteria</taxon>
        <taxon>Bacillati</taxon>
        <taxon>Actinomycetota</taxon>
        <taxon>Actinomycetes</taxon>
        <taxon>Micrococcales</taxon>
        <taxon>Microbacteriaceae</taxon>
        <taxon>Microbacterium</taxon>
    </lineage>
</organism>
<reference evidence="1 2" key="1">
    <citation type="submission" date="2023-06" db="EMBL/GenBank/DDBJ databases">
        <title>Rock-solubilizing bacteria, Microbacterium invictum, promotes re-establishment of vegetation in rocky wasteland by accelerating rock bio-weathering and reshaping soil bacterial community.</title>
        <authorList>
            <person name="Liu C."/>
        </authorList>
    </citation>
    <scope>NUCLEOTIDE SEQUENCE [LARGE SCALE GENOMIC DNA]</scope>
    <source>
        <strain evidence="1 2">X-18</strain>
    </source>
</reference>
<accession>A0ABZ0VGA5</accession>
<proteinExistence type="predicted"/>
<protein>
    <submittedName>
        <fullName evidence="1">Uncharacterized protein</fullName>
    </submittedName>
</protein>
<evidence type="ECO:0000313" key="1">
    <source>
        <dbReference type="EMBL" id="WQB71973.1"/>
    </source>
</evidence>
<gene>
    <name evidence="1" type="ORF">T9R20_08520</name>
</gene>
<dbReference type="Proteomes" id="UP001324533">
    <property type="component" value="Chromosome"/>
</dbReference>